<evidence type="ECO:0000313" key="2">
    <source>
        <dbReference type="Proteomes" id="UP001207742"/>
    </source>
</evidence>
<reference evidence="1 2" key="1">
    <citation type="submission" date="2022-10" db="EMBL/GenBank/DDBJ databases">
        <title>Chitinophaga nivalis PC15 sp. nov., isolated from Pyeongchang county, South Korea.</title>
        <authorList>
            <person name="Trinh H.N."/>
        </authorList>
    </citation>
    <scope>NUCLEOTIDE SEQUENCE [LARGE SCALE GENOMIC DNA]</scope>
    <source>
        <strain evidence="1 2">PC14</strain>
    </source>
</reference>
<dbReference type="Proteomes" id="UP001207742">
    <property type="component" value="Unassembled WGS sequence"/>
</dbReference>
<gene>
    <name evidence="1" type="ORF">OL497_16300</name>
</gene>
<evidence type="ECO:0000313" key="1">
    <source>
        <dbReference type="EMBL" id="MCW3485473.1"/>
    </source>
</evidence>
<organism evidence="1 2">
    <name type="scientific">Chitinophaga nivalis</name>
    <dbReference type="NCBI Taxonomy" id="2991709"/>
    <lineage>
        <taxon>Bacteria</taxon>
        <taxon>Pseudomonadati</taxon>
        <taxon>Bacteroidota</taxon>
        <taxon>Chitinophagia</taxon>
        <taxon>Chitinophagales</taxon>
        <taxon>Chitinophagaceae</taxon>
        <taxon>Chitinophaga</taxon>
    </lineage>
</organism>
<protein>
    <submittedName>
        <fullName evidence="1">Uncharacterized protein</fullName>
    </submittedName>
</protein>
<name>A0ABT3ING1_9BACT</name>
<proteinExistence type="predicted"/>
<sequence length="164" mass="18411">MENLLTILTKITSCSTSLGFVELCEYGLSNVIGNNASDNWSADQRADFMLFYTLFRDTIISTFKVRDALRREGVENLTTALITELESDLYKLTSFESGIEIEELVAALDQYITILIDDDEGMDGTIAAIAGNYFKTFFLTLHALGLQERMRKAKAKNNFVKLPV</sequence>
<comment type="caution">
    <text evidence="1">The sequence shown here is derived from an EMBL/GenBank/DDBJ whole genome shotgun (WGS) entry which is preliminary data.</text>
</comment>
<dbReference type="EMBL" id="JAPDNS010000002">
    <property type="protein sequence ID" value="MCW3485473.1"/>
    <property type="molecule type" value="Genomic_DNA"/>
</dbReference>
<accession>A0ABT3ING1</accession>
<dbReference type="RefSeq" id="WP_264731933.1">
    <property type="nucleotide sequence ID" value="NZ_JAPDNR010000001.1"/>
</dbReference>
<keyword evidence="2" id="KW-1185">Reference proteome</keyword>